<sequence>MDKESGFFYLGSVVQGQEKPPYNKEKTAYKHNKDGNSYK</sequence>
<evidence type="ECO:0000313" key="2">
    <source>
        <dbReference type="EMBL" id="KYD09860.1"/>
    </source>
</evidence>
<comment type="caution">
    <text evidence="2">The sequence shown here is derived from an EMBL/GenBank/DDBJ whole genome shotgun (WGS) entry which is preliminary data.</text>
</comment>
<accession>A0A150LC95</accession>
<proteinExistence type="predicted"/>
<dbReference type="EMBL" id="LQYS01000095">
    <property type="protein sequence ID" value="KYD09860.1"/>
    <property type="molecule type" value="Genomic_DNA"/>
</dbReference>
<name>A0A150LC95_9BACL</name>
<organism evidence="2 3">
    <name type="scientific">Saccharococcus caldoxylosilyticus</name>
    <dbReference type="NCBI Taxonomy" id="81408"/>
    <lineage>
        <taxon>Bacteria</taxon>
        <taxon>Bacillati</taxon>
        <taxon>Bacillota</taxon>
        <taxon>Bacilli</taxon>
        <taxon>Bacillales</taxon>
        <taxon>Anoxybacillaceae</taxon>
        <taxon>Saccharococcus</taxon>
    </lineage>
</organism>
<evidence type="ECO:0000256" key="1">
    <source>
        <dbReference type="SAM" id="MobiDB-lite"/>
    </source>
</evidence>
<dbReference type="STRING" id="81408.B4119_2708"/>
<protein>
    <submittedName>
        <fullName evidence="2">Uncharacterized protein</fullName>
    </submittedName>
</protein>
<feature type="region of interest" description="Disordered" evidence="1">
    <location>
        <begin position="17"/>
        <end position="39"/>
    </location>
</feature>
<evidence type="ECO:0000313" key="3">
    <source>
        <dbReference type="Proteomes" id="UP000075455"/>
    </source>
</evidence>
<gene>
    <name evidence="2" type="ORF">B4119_2708</name>
</gene>
<reference evidence="2 3" key="1">
    <citation type="submission" date="2016-01" db="EMBL/GenBank/DDBJ databases">
        <title>Draft Genome Sequences of Seven Thermophilic Sporeformers Isolated from Foods.</title>
        <authorList>
            <person name="Berendsen E.M."/>
            <person name="Wells-Bennik M.H."/>
            <person name="Krawcyk A.O."/>
            <person name="De Jong A."/>
            <person name="Holsappel S."/>
            <person name="Eijlander R.T."/>
            <person name="Kuipers O.P."/>
        </authorList>
    </citation>
    <scope>NUCLEOTIDE SEQUENCE [LARGE SCALE GENOMIC DNA]</scope>
    <source>
        <strain evidence="2 3">B4119</strain>
    </source>
</reference>
<feature type="compositionally biased region" description="Basic and acidic residues" evidence="1">
    <location>
        <begin position="21"/>
        <end position="39"/>
    </location>
</feature>
<dbReference type="AlphaFoldDB" id="A0A150LC95"/>
<dbReference type="Proteomes" id="UP000075455">
    <property type="component" value="Unassembled WGS sequence"/>
</dbReference>